<protein>
    <recommendedName>
        <fullName evidence="1">DUF6697 domain-containing protein</fullName>
    </recommendedName>
</protein>
<dbReference type="Proteomes" id="UP001221142">
    <property type="component" value="Unassembled WGS sequence"/>
</dbReference>
<dbReference type="EMBL" id="JARKIF010000032">
    <property type="protein sequence ID" value="KAJ7611663.1"/>
    <property type="molecule type" value="Genomic_DNA"/>
</dbReference>
<dbReference type="Pfam" id="PF20411">
    <property type="entry name" value="DUF6697"/>
    <property type="match status" value="1"/>
</dbReference>
<sequence length="360" mass="41433">MSTSDSESRETTPSTVLVTPELTQELVEFWGFKYQEMRQELDDMKAQDNRPSYGELVQLVQQLQEVAANNARRLEENDRFIRDTIATGRDECRKLEISNNEKNQLLLQLRDLDAERSRLCYQSRLFYSQAVALAAEAARHRMSIVSQIYTSIPAFDPKSFFPAVMEFPCPTQLIKALPPDIGRLSDHFYFLPRPPLSMSLNVLSPGRCGYWFAPFSFSQYGSTFDLVTELEPNKWTYFGKFISRQLTHYDMRLSEWLSLDEEVKIRFCDRIAGERLPTGQHATHADKLHVRECYDSGQWAVPCYALQCVGYDKTLHDILRATAATIQMRLPSIQPSLGKRRRAESPSMQTITLEAREFGA</sequence>
<name>A0AAD7B6S9_9AGAR</name>
<reference evidence="2" key="1">
    <citation type="submission" date="2023-03" db="EMBL/GenBank/DDBJ databases">
        <title>Massive genome expansion in bonnet fungi (Mycena s.s.) driven by repeated elements and novel gene families across ecological guilds.</title>
        <authorList>
            <consortium name="Lawrence Berkeley National Laboratory"/>
            <person name="Harder C.B."/>
            <person name="Miyauchi S."/>
            <person name="Viragh M."/>
            <person name="Kuo A."/>
            <person name="Thoen E."/>
            <person name="Andreopoulos B."/>
            <person name="Lu D."/>
            <person name="Skrede I."/>
            <person name="Drula E."/>
            <person name="Henrissat B."/>
            <person name="Morin E."/>
            <person name="Kohler A."/>
            <person name="Barry K."/>
            <person name="LaButti K."/>
            <person name="Morin E."/>
            <person name="Salamov A."/>
            <person name="Lipzen A."/>
            <person name="Mereny Z."/>
            <person name="Hegedus B."/>
            <person name="Baldrian P."/>
            <person name="Stursova M."/>
            <person name="Weitz H."/>
            <person name="Taylor A."/>
            <person name="Grigoriev I.V."/>
            <person name="Nagy L.G."/>
            <person name="Martin F."/>
            <person name="Kauserud H."/>
        </authorList>
    </citation>
    <scope>NUCLEOTIDE SEQUENCE</scope>
    <source>
        <strain evidence="2">9284</strain>
    </source>
</reference>
<dbReference type="AlphaFoldDB" id="A0AAD7B6S9"/>
<organism evidence="2 3">
    <name type="scientific">Roridomyces roridus</name>
    <dbReference type="NCBI Taxonomy" id="1738132"/>
    <lineage>
        <taxon>Eukaryota</taxon>
        <taxon>Fungi</taxon>
        <taxon>Dikarya</taxon>
        <taxon>Basidiomycota</taxon>
        <taxon>Agaricomycotina</taxon>
        <taxon>Agaricomycetes</taxon>
        <taxon>Agaricomycetidae</taxon>
        <taxon>Agaricales</taxon>
        <taxon>Marasmiineae</taxon>
        <taxon>Mycenaceae</taxon>
        <taxon>Roridomyces</taxon>
    </lineage>
</organism>
<feature type="domain" description="DUF6697" evidence="1">
    <location>
        <begin position="187"/>
        <end position="319"/>
    </location>
</feature>
<evidence type="ECO:0000313" key="2">
    <source>
        <dbReference type="EMBL" id="KAJ7611663.1"/>
    </source>
</evidence>
<dbReference type="InterPro" id="IPR046520">
    <property type="entry name" value="DUF6697"/>
</dbReference>
<evidence type="ECO:0000313" key="3">
    <source>
        <dbReference type="Proteomes" id="UP001221142"/>
    </source>
</evidence>
<gene>
    <name evidence="2" type="ORF">FB45DRAFT_313780</name>
</gene>
<proteinExistence type="predicted"/>
<keyword evidence="3" id="KW-1185">Reference proteome</keyword>
<comment type="caution">
    <text evidence="2">The sequence shown here is derived from an EMBL/GenBank/DDBJ whole genome shotgun (WGS) entry which is preliminary data.</text>
</comment>
<evidence type="ECO:0000259" key="1">
    <source>
        <dbReference type="Pfam" id="PF20411"/>
    </source>
</evidence>
<accession>A0AAD7B6S9</accession>